<gene>
    <name evidence="1" type="ORF">UFOPK1399_00778</name>
</gene>
<reference evidence="1" key="1">
    <citation type="submission" date="2020-05" db="EMBL/GenBank/DDBJ databases">
        <authorList>
            <person name="Chiriac C."/>
            <person name="Salcher M."/>
            <person name="Ghai R."/>
            <person name="Kavagutti S V."/>
        </authorList>
    </citation>
    <scope>NUCLEOTIDE SEQUENCE</scope>
</reference>
<dbReference type="AlphaFoldDB" id="A0A6J6BA98"/>
<protein>
    <submittedName>
        <fullName evidence="1">Unannotated protein</fullName>
    </submittedName>
</protein>
<sequence>MVPINIKIASNDAAMCRFTGRPNEIKVRPDEYKSRIAPPTRPKIATNAKITRYHVGRIVVSAPMGSVAIAPANSSLLPESAAPKITRTIGTIDAPNTVQPITLELETALGR</sequence>
<accession>A0A6J6BA98</accession>
<dbReference type="EMBL" id="CAEZSD010000091">
    <property type="protein sequence ID" value="CAB4535951.1"/>
    <property type="molecule type" value="Genomic_DNA"/>
</dbReference>
<name>A0A6J6BA98_9ZZZZ</name>
<evidence type="ECO:0000313" key="1">
    <source>
        <dbReference type="EMBL" id="CAB4535951.1"/>
    </source>
</evidence>
<proteinExistence type="predicted"/>
<organism evidence="1">
    <name type="scientific">freshwater metagenome</name>
    <dbReference type="NCBI Taxonomy" id="449393"/>
    <lineage>
        <taxon>unclassified sequences</taxon>
        <taxon>metagenomes</taxon>
        <taxon>ecological metagenomes</taxon>
    </lineage>
</organism>